<evidence type="ECO:0000256" key="10">
    <source>
        <dbReference type="HAMAP-Rule" id="MF_00033"/>
    </source>
</evidence>
<sequence>MAHVVLAGGGSAGHTSPLIATAQALVELDPQGTVSAVGTERGLETTVVPAAGLELDLVPPVPLPRRPTPDLLRVPHRLAGAVGRAATVLRQRRADVVVGFGGYVAMPVYLAARRLRTPIVIHEQNAVPGLANRVASRFTRDVFTSFPGTPLAGARYLGLPVRRQISRLDRAAARAGARAAFDLPADGPVLLVSGGSQGARSINTALAGARERLLAAGVSVLHVLGRANMTPDIQPADHPGGARYRPVAYVEAMEQAYAAADLMVGRSGAGTVVETAMVGLPGVFVPLPHGNGEQERNADPLVAAGGAVVVPDAELSPDRLAEVATALLTDPGRLSAMSAAGRDLVPADAAERLAEHVLAAAGSAGGR</sequence>
<dbReference type="GO" id="GO:0071555">
    <property type="term" value="P:cell wall organization"/>
    <property type="evidence" value="ECO:0007669"/>
    <property type="project" value="UniProtKB-KW"/>
</dbReference>
<comment type="similarity">
    <text evidence="10">Belongs to the glycosyltransferase 28 family. MurG subfamily.</text>
</comment>
<dbReference type="PANTHER" id="PTHR21015">
    <property type="entry name" value="UDP-N-ACETYLGLUCOSAMINE--N-ACETYLMURAMYL-(PENTAPEPTIDE) PYROPHOSPHORYL-UNDECAPRENOL N-ACETYLGLUCOSAMINE TRANSFERASE 1"/>
    <property type="match status" value="1"/>
</dbReference>
<dbReference type="GO" id="GO:0005975">
    <property type="term" value="P:carbohydrate metabolic process"/>
    <property type="evidence" value="ECO:0007669"/>
    <property type="project" value="InterPro"/>
</dbReference>
<dbReference type="NCBIfam" id="TIGR01133">
    <property type="entry name" value="murG"/>
    <property type="match status" value="1"/>
</dbReference>
<keyword evidence="2 10" id="KW-0132">Cell division</keyword>
<feature type="domain" description="Glycosyl transferase family 28 C-terminal" evidence="12">
    <location>
        <begin position="189"/>
        <end position="342"/>
    </location>
</feature>
<dbReference type="RefSeq" id="WP_114125375.1">
    <property type="nucleotide sequence ID" value="NZ_QOUI01000002.1"/>
</dbReference>
<evidence type="ECO:0000256" key="1">
    <source>
        <dbReference type="ARBA" id="ARBA00022475"/>
    </source>
</evidence>
<dbReference type="AlphaFoldDB" id="A0A367YXL7"/>
<dbReference type="SUPFAM" id="SSF53756">
    <property type="entry name" value="UDP-Glycosyltransferase/glycogen phosphorylase"/>
    <property type="match status" value="1"/>
</dbReference>
<dbReference type="InterPro" id="IPR004276">
    <property type="entry name" value="GlycoTrans_28_N"/>
</dbReference>
<keyword evidence="4 10" id="KW-0808">Transferase</keyword>
<dbReference type="InterPro" id="IPR006009">
    <property type="entry name" value="GlcNAc_MurG"/>
</dbReference>
<feature type="binding site" evidence="10">
    <location>
        <position position="294"/>
    </location>
    <ligand>
        <name>UDP-N-acetyl-alpha-D-glucosamine</name>
        <dbReference type="ChEBI" id="CHEBI:57705"/>
    </ligand>
</feature>
<reference evidence="13 14" key="1">
    <citation type="submission" date="2018-07" db="EMBL/GenBank/DDBJ databases">
        <title>Desertimonas flava gen. nov. sp. nov.</title>
        <authorList>
            <person name="Liu S."/>
        </authorList>
    </citation>
    <scope>NUCLEOTIDE SEQUENCE [LARGE SCALE GENOMIC DNA]</scope>
    <source>
        <strain evidence="13 14">16Sb5-5</strain>
    </source>
</reference>
<evidence type="ECO:0000259" key="11">
    <source>
        <dbReference type="Pfam" id="PF03033"/>
    </source>
</evidence>
<evidence type="ECO:0000313" key="14">
    <source>
        <dbReference type="Proteomes" id="UP000252770"/>
    </source>
</evidence>
<dbReference type="EMBL" id="QOUI01000002">
    <property type="protein sequence ID" value="RCK70604.1"/>
    <property type="molecule type" value="Genomic_DNA"/>
</dbReference>
<dbReference type="Gene3D" id="3.40.50.2000">
    <property type="entry name" value="Glycogen Phosphorylase B"/>
    <property type="match status" value="2"/>
</dbReference>
<comment type="pathway">
    <text evidence="10">Cell wall biogenesis; peptidoglycan biosynthesis.</text>
</comment>
<keyword evidence="14" id="KW-1185">Reference proteome</keyword>
<evidence type="ECO:0000256" key="4">
    <source>
        <dbReference type="ARBA" id="ARBA00022679"/>
    </source>
</evidence>
<dbReference type="Pfam" id="PF04101">
    <property type="entry name" value="Glyco_tran_28_C"/>
    <property type="match status" value="1"/>
</dbReference>
<evidence type="ECO:0000256" key="8">
    <source>
        <dbReference type="ARBA" id="ARBA00023306"/>
    </source>
</evidence>
<dbReference type="CDD" id="cd03785">
    <property type="entry name" value="GT28_MurG"/>
    <property type="match status" value="1"/>
</dbReference>
<comment type="function">
    <text evidence="10">Cell wall formation. Catalyzes the transfer of a GlcNAc subunit on undecaprenyl-pyrophosphoryl-MurNAc-pentapeptide (lipid intermediate I) to form undecaprenyl-pyrophosphoryl-MurNAc-(pentapeptide)GlcNAc (lipid intermediate II).</text>
</comment>
<protein>
    <recommendedName>
        <fullName evidence="10">UDP-N-acetylglucosamine--N-acetylmuramyl-(pentapeptide) pyrophosphoryl-undecaprenol N-acetylglucosamine transferase</fullName>
        <ecNumber evidence="10">2.4.1.227</ecNumber>
    </recommendedName>
    <alternativeName>
        <fullName evidence="10">Undecaprenyl-PP-MurNAc-pentapeptide-UDPGlcNAc GlcNAc transferase</fullName>
    </alternativeName>
</protein>
<dbReference type="PANTHER" id="PTHR21015:SF22">
    <property type="entry name" value="GLYCOSYLTRANSFERASE"/>
    <property type="match status" value="1"/>
</dbReference>
<comment type="caution">
    <text evidence="10">Lacks conserved residue(s) required for the propagation of feature annotation.</text>
</comment>
<evidence type="ECO:0000259" key="12">
    <source>
        <dbReference type="Pfam" id="PF04101"/>
    </source>
</evidence>
<feature type="binding site" evidence="10">
    <location>
        <begin position="11"/>
        <end position="13"/>
    </location>
    <ligand>
        <name>UDP-N-acetyl-alpha-D-glucosamine</name>
        <dbReference type="ChEBI" id="CHEBI:57705"/>
    </ligand>
</feature>
<feature type="domain" description="Glycosyltransferase family 28 N-terminal" evidence="11">
    <location>
        <begin position="4"/>
        <end position="143"/>
    </location>
</feature>
<proteinExistence type="inferred from homology"/>
<name>A0A367YXL7_9ACTN</name>
<dbReference type="InterPro" id="IPR007235">
    <property type="entry name" value="Glyco_trans_28_C"/>
</dbReference>
<dbReference type="GO" id="GO:0005886">
    <property type="term" value="C:plasma membrane"/>
    <property type="evidence" value="ECO:0007669"/>
    <property type="project" value="UniProtKB-SubCell"/>
</dbReference>
<dbReference type="GO" id="GO:0050511">
    <property type="term" value="F:undecaprenyldiphospho-muramoylpentapeptide beta-N-acetylglucosaminyltransferase activity"/>
    <property type="evidence" value="ECO:0007669"/>
    <property type="project" value="UniProtKB-UniRule"/>
</dbReference>
<evidence type="ECO:0000256" key="9">
    <source>
        <dbReference type="ARBA" id="ARBA00023316"/>
    </source>
</evidence>
<keyword evidence="6 10" id="KW-0573">Peptidoglycan synthesis</keyword>
<dbReference type="HAMAP" id="MF_00033">
    <property type="entry name" value="MurG"/>
    <property type="match status" value="1"/>
</dbReference>
<evidence type="ECO:0000256" key="7">
    <source>
        <dbReference type="ARBA" id="ARBA00023136"/>
    </source>
</evidence>
<keyword evidence="9 10" id="KW-0961">Cell wall biogenesis/degradation</keyword>
<accession>A0A367YXL7</accession>
<evidence type="ECO:0000256" key="3">
    <source>
        <dbReference type="ARBA" id="ARBA00022676"/>
    </source>
</evidence>
<keyword evidence="3 10" id="KW-0328">Glycosyltransferase</keyword>
<evidence type="ECO:0000256" key="5">
    <source>
        <dbReference type="ARBA" id="ARBA00022960"/>
    </source>
</evidence>
<dbReference type="UniPathway" id="UPA00219"/>
<keyword evidence="1 10" id="KW-1003">Cell membrane</keyword>
<evidence type="ECO:0000256" key="2">
    <source>
        <dbReference type="ARBA" id="ARBA00022618"/>
    </source>
</evidence>
<feature type="binding site" evidence="10">
    <location>
        <position position="196"/>
    </location>
    <ligand>
        <name>UDP-N-acetyl-alpha-D-glucosamine</name>
        <dbReference type="ChEBI" id="CHEBI:57705"/>
    </ligand>
</feature>
<evidence type="ECO:0000313" key="13">
    <source>
        <dbReference type="EMBL" id="RCK70604.1"/>
    </source>
</evidence>
<comment type="subcellular location">
    <subcellularLocation>
        <location evidence="10">Cell membrane</location>
        <topology evidence="10">Peripheral membrane protein</topology>
        <orientation evidence="10">Cytoplasmic side</orientation>
    </subcellularLocation>
</comment>
<dbReference type="GO" id="GO:0009252">
    <property type="term" value="P:peptidoglycan biosynthetic process"/>
    <property type="evidence" value="ECO:0007669"/>
    <property type="project" value="UniProtKB-UniRule"/>
</dbReference>
<dbReference type="GO" id="GO:0008360">
    <property type="term" value="P:regulation of cell shape"/>
    <property type="evidence" value="ECO:0007669"/>
    <property type="project" value="UniProtKB-KW"/>
</dbReference>
<dbReference type="GO" id="GO:0051301">
    <property type="term" value="P:cell division"/>
    <property type="evidence" value="ECO:0007669"/>
    <property type="project" value="UniProtKB-KW"/>
</dbReference>
<keyword evidence="5 10" id="KW-0133">Cell shape</keyword>
<keyword evidence="8 10" id="KW-0131">Cell cycle</keyword>
<dbReference type="GO" id="GO:0051991">
    <property type="term" value="F:UDP-N-acetyl-D-glucosamine:N-acetylmuramoyl-L-alanyl-D-glutamyl-meso-2,6-diaminopimelyl-D-alanyl-D-alanine-diphosphoundecaprenol 4-beta-N-acetylglucosaminlytransferase activity"/>
    <property type="evidence" value="ECO:0007669"/>
    <property type="project" value="RHEA"/>
</dbReference>
<comment type="catalytic activity">
    <reaction evidence="10">
        <text>di-trans,octa-cis-undecaprenyl diphospho-N-acetyl-alpha-D-muramoyl-L-alanyl-D-glutamyl-meso-2,6-diaminopimeloyl-D-alanyl-D-alanine + UDP-N-acetyl-alpha-D-glucosamine = di-trans,octa-cis-undecaprenyl diphospho-[N-acetyl-alpha-D-glucosaminyl-(1-&gt;4)]-N-acetyl-alpha-D-muramoyl-L-alanyl-D-glutamyl-meso-2,6-diaminopimeloyl-D-alanyl-D-alanine + UDP + H(+)</text>
        <dbReference type="Rhea" id="RHEA:31227"/>
        <dbReference type="ChEBI" id="CHEBI:15378"/>
        <dbReference type="ChEBI" id="CHEBI:57705"/>
        <dbReference type="ChEBI" id="CHEBI:58223"/>
        <dbReference type="ChEBI" id="CHEBI:61387"/>
        <dbReference type="ChEBI" id="CHEBI:61388"/>
        <dbReference type="EC" id="2.4.1.227"/>
    </reaction>
</comment>
<comment type="caution">
    <text evidence="13">The sequence shown here is derived from an EMBL/GenBank/DDBJ whole genome shotgun (WGS) entry which is preliminary data.</text>
</comment>
<evidence type="ECO:0000256" key="6">
    <source>
        <dbReference type="ARBA" id="ARBA00022984"/>
    </source>
</evidence>
<feature type="binding site" evidence="10">
    <location>
        <position position="162"/>
    </location>
    <ligand>
        <name>UDP-N-acetyl-alpha-D-glucosamine</name>
        <dbReference type="ChEBI" id="CHEBI:57705"/>
    </ligand>
</feature>
<dbReference type="EC" id="2.4.1.227" evidence="10"/>
<keyword evidence="7 10" id="KW-0472">Membrane</keyword>
<feature type="binding site" evidence="10">
    <location>
        <position position="125"/>
    </location>
    <ligand>
        <name>UDP-N-acetyl-alpha-D-glucosamine</name>
        <dbReference type="ChEBI" id="CHEBI:57705"/>
    </ligand>
</feature>
<gene>
    <name evidence="10 13" type="primary">murG</name>
    <name evidence="13" type="ORF">DT076_04050</name>
</gene>
<dbReference type="Proteomes" id="UP000252770">
    <property type="component" value="Unassembled WGS sequence"/>
</dbReference>
<organism evidence="13 14">
    <name type="scientific">Desertihabitans brevis</name>
    <dbReference type="NCBI Taxonomy" id="2268447"/>
    <lineage>
        <taxon>Bacteria</taxon>
        <taxon>Bacillati</taxon>
        <taxon>Actinomycetota</taxon>
        <taxon>Actinomycetes</taxon>
        <taxon>Propionibacteriales</taxon>
        <taxon>Propionibacteriaceae</taxon>
        <taxon>Desertihabitans</taxon>
    </lineage>
</organism>
<dbReference type="Pfam" id="PF03033">
    <property type="entry name" value="Glyco_transf_28"/>
    <property type="match status" value="1"/>
</dbReference>